<dbReference type="Gene3D" id="1.20.58.80">
    <property type="entry name" value="Phosphotransferase system, lactose/cellobiose-type IIA subunit"/>
    <property type="match status" value="1"/>
</dbReference>
<gene>
    <name evidence="10" type="primary">KATNA1_1</name>
    <name evidence="10" type="ORF">MS3_00009860</name>
</gene>
<reference evidence="10" key="2">
    <citation type="journal article" date="2019" name="Gigascience">
        <title>High-quality Schistosoma haematobium genome achieved by single-molecule and long-range sequencing.</title>
        <authorList>
            <person name="Stroehlein A.J."/>
            <person name="Korhonen P.K."/>
            <person name="Chong T.M."/>
            <person name="Lim Y.L."/>
            <person name="Chan K.G."/>
            <person name="Webster B."/>
            <person name="Rollinson D."/>
            <person name="Brindley P.J."/>
            <person name="Gasser R.B."/>
            <person name="Young N.D."/>
        </authorList>
    </citation>
    <scope>NUCLEOTIDE SEQUENCE</scope>
</reference>
<dbReference type="Pfam" id="PF21126">
    <property type="entry name" value="KATNA1_MIT"/>
    <property type="match status" value="1"/>
</dbReference>
<feature type="compositionally biased region" description="Polar residues" evidence="8">
    <location>
        <begin position="172"/>
        <end position="186"/>
    </location>
</feature>
<keyword evidence="2" id="KW-0963">Cytoplasm</keyword>
<evidence type="ECO:0000313" key="10">
    <source>
        <dbReference type="EMBL" id="KAH9595107.1"/>
    </source>
</evidence>
<evidence type="ECO:0000256" key="8">
    <source>
        <dbReference type="SAM" id="MobiDB-lite"/>
    </source>
</evidence>
<reference evidence="10" key="4">
    <citation type="journal article" date="2022" name="PLoS Pathog.">
        <title>Chromosome-level genome of Schistosoma haematobium underpins genome-wide explorations of molecular variation.</title>
        <authorList>
            <person name="Stroehlein A.J."/>
            <person name="Korhonen P.K."/>
            <person name="Lee V.V."/>
            <person name="Ralph S.A."/>
            <person name="Mentink-Kane M."/>
            <person name="You H."/>
            <person name="McManus D.P."/>
            <person name="Tchuente L.T."/>
            <person name="Stothard J.R."/>
            <person name="Kaur P."/>
            <person name="Dudchenko O."/>
            <person name="Aiden E.L."/>
            <person name="Yang B."/>
            <person name="Yang H."/>
            <person name="Emery A.M."/>
            <person name="Webster B.L."/>
            <person name="Brindley P.J."/>
            <person name="Rollinson D."/>
            <person name="Chang B.C.H."/>
            <person name="Gasser R.B."/>
            <person name="Young N.D."/>
        </authorList>
    </citation>
    <scope>NUCLEOTIDE SEQUENCE</scope>
</reference>
<keyword evidence="7" id="KW-0413">Isomerase</keyword>
<keyword evidence="4" id="KW-0547">Nucleotide-binding</keyword>
<feature type="compositionally biased region" description="Basic and acidic residues" evidence="8">
    <location>
        <begin position="97"/>
        <end position="106"/>
    </location>
</feature>
<dbReference type="InterPro" id="IPR048611">
    <property type="entry name" value="KATNA1_MIT"/>
</dbReference>
<dbReference type="GO" id="GO:0005874">
    <property type="term" value="C:microtubule"/>
    <property type="evidence" value="ECO:0007669"/>
    <property type="project" value="UniProtKB-KW"/>
</dbReference>
<dbReference type="AlphaFoldDB" id="A0A922LWB5"/>
<keyword evidence="3" id="KW-0493">Microtubule</keyword>
<organism evidence="10 11">
    <name type="scientific">Schistosoma haematobium</name>
    <name type="common">Blood fluke</name>
    <dbReference type="NCBI Taxonomy" id="6185"/>
    <lineage>
        <taxon>Eukaryota</taxon>
        <taxon>Metazoa</taxon>
        <taxon>Spiralia</taxon>
        <taxon>Lophotrochozoa</taxon>
        <taxon>Platyhelminthes</taxon>
        <taxon>Trematoda</taxon>
        <taxon>Digenea</taxon>
        <taxon>Strigeidida</taxon>
        <taxon>Schistosomatoidea</taxon>
        <taxon>Schistosomatidae</taxon>
        <taxon>Schistosoma</taxon>
    </lineage>
</organism>
<evidence type="ECO:0000256" key="6">
    <source>
        <dbReference type="ARBA" id="ARBA00023212"/>
    </source>
</evidence>
<dbReference type="EMBL" id="AMPZ03000001">
    <property type="protein sequence ID" value="KAH9595107.1"/>
    <property type="molecule type" value="Genomic_DNA"/>
</dbReference>
<evidence type="ECO:0000259" key="9">
    <source>
        <dbReference type="Pfam" id="PF21126"/>
    </source>
</evidence>
<sequence length="202" mass="22268">MSLSEIVENVKQARELALLGNYESSLTYYSVGLAQLKKFTVSISEANRKQQWQTVRQELTDEYELVKDVNQTLSSFKISDDDSGLSAFASRYNSRSTVEEPTRDPDVWPPPPPLERRHGNSSQNAGSNIQPNSVSSSYYKPPVAHAPAPPPPSVSSKSSNNTAGSFRRNVRPSPTNPRSKGTTQTSGNVSAFLFTFHVLLFS</sequence>
<comment type="subcellular location">
    <subcellularLocation>
        <location evidence="1">Cytoplasm</location>
        <location evidence="1">Cytoskeleton</location>
    </subcellularLocation>
</comment>
<dbReference type="GeneID" id="24596689"/>
<dbReference type="RefSeq" id="XP_051074103.1">
    <property type="nucleotide sequence ID" value="XM_051218257.1"/>
</dbReference>
<proteinExistence type="predicted"/>
<feature type="domain" description="Katanin p60 ATPase-containing subunit A1 MIT" evidence="9">
    <location>
        <begin position="6"/>
        <end position="69"/>
    </location>
</feature>
<feature type="compositionally biased region" description="Polar residues" evidence="8">
    <location>
        <begin position="120"/>
        <end position="138"/>
    </location>
</feature>
<evidence type="ECO:0000256" key="7">
    <source>
        <dbReference type="ARBA" id="ARBA00023235"/>
    </source>
</evidence>
<dbReference type="FunFam" id="1.20.58.80:FF:000003">
    <property type="entry name" value="Katanin p60 ATPase-containing subunit A1"/>
    <property type="match status" value="1"/>
</dbReference>
<keyword evidence="5" id="KW-0067">ATP-binding</keyword>
<dbReference type="GO" id="GO:0000226">
    <property type="term" value="P:microtubule cytoskeleton organization"/>
    <property type="evidence" value="ECO:0007669"/>
    <property type="project" value="UniProtKB-ARBA"/>
</dbReference>
<accession>A0A922LWB5</accession>
<dbReference type="Proteomes" id="UP000471633">
    <property type="component" value="Unassembled WGS sequence"/>
</dbReference>
<evidence type="ECO:0000256" key="3">
    <source>
        <dbReference type="ARBA" id="ARBA00022701"/>
    </source>
</evidence>
<evidence type="ECO:0000256" key="2">
    <source>
        <dbReference type="ARBA" id="ARBA00022490"/>
    </source>
</evidence>
<keyword evidence="11" id="KW-1185">Reference proteome</keyword>
<comment type="caution">
    <text evidence="10">The sequence shown here is derived from an EMBL/GenBank/DDBJ whole genome shotgun (WGS) entry which is preliminary data.</text>
</comment>
<dbReference type="CTD" id="24596689"/>
<evidence type="ECO:0000256" key="5">
    <source>
        <dbReference type="ARBA" id="ARBA00022840"/>
    </source>
</evidence>
<evidence type="ECO:0000313" key="11">
    <source>
        <dbReference type="Proteomes" id="UP000471633"/>
    </source>
</evidence>
<protein>
    <submittedName>
        <fullName evidence="10">Katanin p60 ATPase-containing subunit A1</fullName>
    </submittedName>
</protein>
<keyword evidence="6" id="KW-0206">Cytoskeleton</keyword>
<feature type="region of interest" description="Disordered" evidence="8">
    <location>
        <begin position="93"/>
        <end position="186"/>
    </location>
</feature>
<reference evidence="10" key="3">
    <citation type="submission" date="2021-06" db="EMBL/GenBank/DDBJ databases">
        <title>Chromosome-level genome assembly for S. haematobium.</title>
        <authorList>
            <person name="Stroehlein A.J."/>
        </authorList>
    </citation>
    <scope>NUCLEOTIDE SEQUENCE</scope>
</reference>
<evidence type="ECO:0000256" key="1">
    <source>
        <dbReference type="ARBA" id="ARBA00004245"/>
    </source>
</evidence>
<dbReference type="CDD" id="cd21748">
    <property type="entry name" value="Kp60-NTD"/>
    <property type="match status" value="1"/>
</dbReference>
<evidence type="ECO:0000256" key="4">
    <source>
        <dbReference type="ARBA" id="ARBA00022741"/>
    </source>
</evidence>
<dbReference type="GO" id="GO:0005524">
    <property type="term" value="F:ATP binding"/>
    <property type="evidence" value="ECO:0007669"/>
    <property type="project" value="UniProtKB-KW"/>
</dbReference>
<dbReference type="GO" id="GO:0016853">
    <property type="term" value="F:isomerase activity"/>
    <property type="evidence" value="ECO:0007669"/>
    <property type="project" value="UniProtKB-KW"/>
</dbReference>
<reference evidence="10" key="1">
    <citation type="journal article" date="2012" name="Nat. Genet.">
        <title>Whole-genome sequence of Schistosoma haematobium.</title>
        <authorList>
            <person name="Young N.D."/>
            <person name="Jex A.R."/>
            <person name="Li B."/>
            <person name="Liu S."/>
            <person name="Yang L."/>
            <person name="Xiong Z."/>
            <person name="Li Y."/>
            <person name="Cantacessi C."/>
            <person name="Hall R.S."/>
            <person name="Xu X."/>
            <person name="Chen F."/>
            <person name="Wu X."/>
            <person name="Zerlotini A."/>
            <person name="Oliveira G."/>
            <person name="Hofmann A."/>
            <person name="Zhang G."/>
            <person name="Fang X."/>
            <person name="Kang Y."/>
            <person name="Campbell B.E."/>
            <person name="Loukas A."/>
            <person name="Ranganathan S."/>
            <person name="Rollinson D."/>
            <person name="Rinaldi G."/>
            <person name="Brindley P.J."/>
            <person name="Yang H."/>
            <person name="Wang J."/>
            <person name="Wang J."/>
            <person name="Gasser R.B."/>
        </authorList>
    </citation>
    <scope>NUCLEOTIDE SEQUENCE</scope>
</reference>
<name>A0A922LWB5_SCHHA</name>